<dbReference type="AlphaFoldDB" id="A0A2P2FJL1"/>
<feature type="transmembrane region" description="Helical" evidence="1">
    <location>
        <begin position="12"/>
        <end position="33"/>
    </location>
</feature>
<sequence>MVKKTPPPLFDLRGAVLILLAFVIGLIAGSLTYFAGQNVPAAILAGLTAAALALVVLNRELP</sequence>
<comment type="caution">
    <text evidence="2">The sequence shown here is derived from an EMBL/GenBank/DDBJ whole genome shotgun (WGS) entry which is preliminary data.</text>
</comment>
<evidence type="ECO:0000313" key="3">
    <source>
        <dbReference type="Proteomes" id="UP000256220"/>
    </source>
</evidence>
<protein>
    <submittedName>
        <fullName evidence="2">Uncharacterized protein</fullName>
    </submittedName>
</protein>
<gene>
    <name evidence="2" type="ORF">BB31_33720</name>
</gene>
<reference evidence="2 3" key="1">
    <citation type="journal article" date="2014" name="Genome Announc.">
        <title>Draft Genome Sequence of Amycolatopsis lurida NRRL 2430, Producer of the Glycopeptide Family Antibiotic Ristocetin.</title>
        <authorList>
            <person name="Kwun M.J."/>
            <person name="Hong H.J."/>
        </authorList>
    </citation>
    <scope>NUCLEOTIDE SEQUENCE [LARGE SCALE GENOMIC DNA]</scope>
    <source>
        <strain evidence="2 3">NRRL 2430</strain>
    </source>
</reference>
<keyword evidence="1" id="KW-1133">Transmembrane helix</keyword>
<proteinExistence type="predicted"/>
<evidence type="ECO:0000256" key="1">
    <source>
        <dbReference type="SAM" id="Phobius"/>
    </source>
</evidence>
<keyword evidence="3" id="KW-1185">Reference proteome</keyword>
<evidence type="ECO:0000313" key="2">
    <source>
        <dbReference type="EMBL" id="KFU76899.1"/>
    </source>
</evidence>
<keyword evidence="1" id="KW-0472">Membrane</keyword>
<keyword evidence="1" id="KW-0812">Transmembrane</keyword>
<feature type="transmembrane region" description="Helical" evidence="1">
    <location>
        <begin position="39"/>
        <end position="57"/>
    </location>
</feature>
<organism evidence="2 3">
    <name type="scientific">Amycolatopsis lurida NRRL 2430</name>
    <dbReference type="NCBI Taxonomy" id="1460371"/>
    <lineage>
        <taxon>Bacteria</taxon>
        <taxon>Bacillati</taxon>
        <taxon>Actinomycetota</taxon>
        <taxon>Actinomycetes</taxon>
        <taxon>Pseudonocardiales</taxon>
        <taxon>Pseudonocardiaceae</taxon>
        <taxon>Amycolatopsis</taxon>
    </lineage>
</organism>
<dbReference type="EMBL" id="JFBM01000038">
    <property type="protein sequence ID" value="KFU76899.1"/>
    <property type="molecule type" value="Genomic_DNA"/>
</dbReference>
<dbReference type="RefSeq" id="WP_034320135.1">
    <property type="nucleotide sequence ID" value="NZ_JFBM01000038.1"/>
</dbReference>
<name>A0A2P2FJL1_AMYLU</name>
<dbReference type="Proteomes" id="UP000256220">
    <property type="component" value="Unassembled WGS sequence"/>
</dbReference>
<accession>A0A2P2FJL1</accession>